<feature type="domain" description="EamA" evidence="2">
    <location>
        <begin position="40"/>
        <end position="172"/>
    </location>
</feature>
<dbReference type="InterPro" id="IPR037185">
    <property type="entry name" value="EmrE-like"/>
</dbReference>
<keyword evidence="4" id="KW-1185">Reference proteome</keyword>
<accession>A0A2T5VGD7</accession>
<evidence type="ECO:0000313" key="3">
    <source>
        <dbReference type="EMBL" id="PTW62819.1"/>
    </source>
</evidence>
<dbReference type="PANTHER" id="PTHR22911:SF103">
    <property type="entry name" value="BLR2811 PROTEIN"/>
    <property type="match status" value="1"/>
</dbReference>
<feature type="domain" description="EamA" evidence="2">
    <location>
        <begin position="181"/>
        <end position="307"/>
    </location>
</feature>
<keyword evidence="1" id="KW-0472">Membrane</keyword>
<feature type="transmembrane region" description="Helical" evidence="1">
    <location>
        <begin position="131"/>
        <end position="150"/>
    </location>
</feature>
<feature type="transmembrane region" description="Helical" evidence="1">
    <location>
        <begin position="102"/>
        <end position="119"/>
    </location>
</feature>
<dbReference type="Pfam" id="PF00892">
    <property type="entry name" value="EamA"/>
    <property type="match status" value="2"/>
</dbReference>
<proteinExistence type="predicted"/>
<feature type="transmembrane region" description="Helical" evidence="1">
    <location>
        <begin position="39"/>
        <end position="59"/>
    </location>
</feature>
<gene>
    <name evidence="3" type="ORF">C8N35_101867</name>
</gene>
<organism evidence="3 4">
    <name type="scientific">Breoghania corrubedonensis</name>
    <dbReference type="NCBI Taxonomy" id="665038"/>
    <lineage>
        <taxon>Bacteria</taxon>
        <taxon>Pseudomonadati</taxon>
        <taxon>Pseudomonadota</taxon>
        <taxon>Alphaproteobacteria</taxon>
        <taxon>Hyphomicrobiales</taxon>
        <taxon>Stappiaceae</taxon>
        <taxon>Breoghania</taxon>
    </lineage>
</organism>
<keyword evidence="1" id="KW-1133">Transmembrane helix</keyword>
<dbReference type="SUPFAM" id="SSF103481">
    <property type="entry name" value="Multidrug resistance efflux transporter EmrE"/>
    <property type="match status" value="2"/>
</dbReference>
<dbReference type="PANTHER" id="PTHR22911">
    <property type="entry name" value="ACYL-MALONYL CONDENSING ENZYME-RELATED"/>
    <property type="match status" value="1"/>
</dbReference>
<feature type="transmembrane region" description="Helical" evidence="1">
    <location>
        <begin position="211"/>
        <end position="232"/>
    </location>
</feature>
<feature type="transmembrane region" description="Helical" evidence="1">
    <location>
        <begin position="238"/>
        <end position="258"/>
    </location>
</feature>
<dbReference type="InterPro" id="IPR000620">
    <property type="entry name" value="EamA_dom"/>
</dbReference>
<dbReference type="Proteomes" id="UP000244081">
    <property type="component" value="Unassembled WGS sequence"/>
</dbReference>
<name>A0A2T5VGD7_9HYPH</name>
<evidence type="ECO:0000256" key="1">
    <source>
        <dbReference type="SAM" id="Phobius"/>
    </source>
</evidence>
<sequence length="328" mass="35696">MTGEPPRSAPTGETQRSARVGVDVDKAQDFTAEQLKARLAGILLIVAAVALFSCLDTTAKYLGQHVPPLEVVWFRFATHLVLAIFVFRLWKRRHIVRTRRPFLQIVRSFGLLGSTFFNFQALQHLQLSETVSIMFAGPLLVTALAGPVLGEWAGRRRWSAILIGFCGVLVVTRPGLGGLHWAVGFSLAAMVSYAIYALTTRLLTETESIDGMLIISAAVAMLVMTPSMVMVWETPATPGLWALLATTGLYGGLGHWLLTKAHALVPAPVLAPFFYSQIVWMVGLGYIVFADIPGATTVLGASIIVGSGLYLLYRERKLNRPVAPIPEV</sequence>
<evidence type="ECO:0000313" key="4">
    <source>
        <dbReference type="Proteomes" id="UP000244081"/>
    </source>
</evidence>
<dbReference type="AlphaFoldDB" id="A0A2T5VGD7"/>
<dbReference type="OrthoDB" id="7818056at2"/>
<feature type="transmembrane region" description="Helical" evidence="1">
    <location>
        <begin position="157"/>
        <end position="173"/>
    </location>
</feature>
<protein>
    <submittedName>
        <fullName evidence="3">Drug/metabolite transporter (DMT)-like permease</fullName>
    </submittedName>
</protein>
<comment type="caution">
    <text evidence="3">The sequence shown here is derived from an EMBL/GenBank/DDBJ whole genome shotgun (WGS) entry which is preliminary data.</text>
</comment>
<feature type="transmembrane region" description="Helical" evidence="1">
    <location>
        <begin position="270"/>
        <end position="289"/>
    </location>
</feature>
<feature type="transmembrane region" description="Helical" evidence="1">
    <location>
        <begin position="71"/>
        <end position="90"/>
    </location>
</feature>
<dbReference type="GO" id="GO:0016020">
    <property type="term" value="C:membrane"/>
    <property type="evidence" value="ECO:0007669"/>
    <property type="project" value="InterPro"/>
</dbReference>
<evidence type="ECO:0000259" key="2">
    <source>
        <dbReference type="Pfam" id="PF00892"/>
    </source>
</evidence>
<reference evidence="3 4" key="1">
    <citation type="submission" date="2018-04" db="EMBL/GenBank/DDBJ databases">
        <title>Genomic Encyclopedia of Archaeal and Bacterial Type Strains, Phase II (KMG-II): from individual species to whole genera.</title>
        <authorList>
            <person name="Goeker M."/>
        </authorList>
    </citation>
    <scope>NUCLEOTIDE SEQUENCE [LARGE SCALE GENOMIC DNA]</scope>
    <source>
        <strain evidence="3 4">DSM 23382</strain>
    </source>
</reference>
<keyword evidence="1" id="KW-0812">Transmembrane</keyword>
<dbReference type="EMBL" id="QAYG01000001">
    <property type="protein sequence ID" value="PTW62819.1"/>
    <property type="molecule type" value="Genomic_DNA"/>
</dbReference>
<feature type="transmembrane region" description="Helical" evidence="1">
    <location>
        <begin position="295"/>
        <end position="313"/>
    </location>
</feature>
<feature type="transmembrane region" description="Helical" evidence="1">
    <location>
        <begin position="179"/>
        <end position="199"/>
    </location>
</feature>
<dbReference type="RefSeq" id="WP_107988332.1">
    <property type="nucleotide sequence ID" value="NZ_QAYG01000001.1"/>
</dbReference>